<evidence type="ECO:0000256" key="1">
    <source>
        <dbReference type="SAM" id="MobiDB-lite"/>
    </source>
</evidence>
<keyword evidence="2" id="KW-0812">Transmembrane</keyword>
<reference evidence="3" key="1">
    <citation type="submission" date="2007-07" db="EMBL/GenBank/DDBJ databases">
        <title>PCAP assembly of the Caenorhabditis remanei genome.</title>
        <authorList>
            <consortium name="The Caenorhabditis remanei Sequencing Consortium"/>
            <person name="Wilson R.K."/>
        </authorList>
    </citation>
    <scope>NUCLEOTIDE SEQUENCE [LARGE SCALE GENOMIC DNA]</scope>
    <source>
        <strain evidence="3">PB4641</strain>
    </source>
</reference>
<gene>
    <name evidence="3" type="ORF">CRE_22143</name>
</gene>
<dbReference type="AlphaFoldDB" id="E3NIZ6"/>
<protein>
    <submittedName>
        <fullName evidence="3">Uncharacterized protein</fullName>
    </submittedName>
</protein>
<proteinExistence type="predicted"/>
<keyword evidence="2" id="KW-0472">Membrane</keyword>
<dbReference type="Proteomes" id="UP000008281">
    <property type="component" value="Unassembled WGS sequence"/>
</dbReference>
<keyword evidence="4" id="KW-1185">Reference proteome</keyword>
<evidence type="ECO:0000313" key="4">
    <source>
        <dbReference type="Proteomes" id="UP000008281"/>
    </source>
</evidence>
<evidence type="ECO:0000256" key="2">
    <source>
        <dbReference type="SAM" id="Phobius"/>
    </source>
</evidence>
<dbReference type="EMBL" id="DS268719">
    <property type="protein sequence ID" value="EFO99597.1"/>
    <property type="molecule type" value="Genomic_DNA"/>
</dbReference>
<feature type="transmembrane region" description="Helical" evidence="2">
    <location>
        <begin position="102"/>
        <end position="126"/>
    </location>
</feature>
<evidence type="ECO:0000313" key="3">
    <source>
        <dbReference type="EMBL" id="EFO99597.1"/>
    </source>
</evidence>
<dbReference type="HOGENOM" id="CLU_1697155_0_0_1"/>
<dbReference type="OMA" id="CCRIVEI"/>
<accession>E3NIZ6</accession>
<sequence>MRSPNYQAPEGRELPSFFQSARKPLNRDDLDIVKEMFKKFSEEEKKTMKKTCKAYLAYYEDDRNIKSTGGYEVCCRIVEICSLKDIPSSGSQLVEPFYMQTWFFVTCGGVLLILIVGVVVGVFIYCRRKRKRSGDNGGGGQSAKGKEAGGKKNKK</sequence>
<dbReference type="InParanoid" id="E3NIZ6"/>
<feature type="region of interest" description="Disordered" evidence="1">
    <location>
        <begin position="131"/>
        <end position="155"/>
    </location>
</feature>
<name>E3NIZ6_CAERE</name>
<feature type="compositionally biased region" description="Basic and acidic residues" evidence="1">
    <location>
        <begin position="144"/>
        <end position="155"/>
    </location>
</feature>
<keyword evidence="2" id="KW-1133">Transmembrane helix</keyword>
<organism evidence="4">
    <name type="scientific">Caenorhabditis remanei</name>
    <name type="common">Caenorhabditis vulgaris</name>
    <dbReference type="NCBI Taxonomy" id="31234"/>
    <lineage>
        <taxon>Eukaryota</taxon>
        <taxon>Metazoa</taxon>
        <taxon>Ecdysozoa</taxon>
        <taxon>Nematoda</taxon>
        <taxon>Chromadorea</taxon>
        <taxon>Rhabditida</taxon>
        <taxon>Rhabditina</taxon>
        <taxon>Rhabditomorpha</taxon>
        <taxon>Rhabditoidea</taxon>
        <taxon>Rhabditidae</taxon>
        <taxon>Peloderinae</taxon>
        <taxon>Caenorhabditis</taxon>
    </lineage>
</organism>
<dbReference type="eggNOG" id="ENOG502TJZZ">
    <property type="taxonomic scope" value="Eukaryota"/>
</dbReference>